<evidence type="ECO:0000256" key="11">
    <source>
        <dbReference type="HAMAP-Rule" id="MF_01849"/>
    </source>
</evidence>
<keyword evidence="6 11" id="KW-0808">Transferase</keyword>
<keyword evidence="9 11" id="KW-0408">Iron</keyword>
<feature type="binding site" evidence="11">
    <location>
        <begin position="210"/>
        <end position="212"/>
    </location>
    <ligand>
        <name>S-adenosyl-L-methionine</name>
        <dbReference type="ChEBI" id="CHEBI:59789"/>
    </ligand>
</feature>
<comment type="subcellular location">
    <subcellularLocation>
        <location evidence="1 11">Cytoplasm</location>
    </subcellularLocation>
</comment>
<dbReference type="InterPro" id="IPR004383">
    <property type="entry name" value="rRNA_lsu_MTrfase_RlmN/Cfr"/>
</dbReference>
<comment type="caution">
    <text evidence="11">Lacks conserved residue(s) required for the propagation of feature annotation.</text>
</comment>
<keyword evidence="11" id="KW-0819">tRNA processing</keyword>
<dbReference type="SFLD" id="SFLDG01062">
    <property type="entry name" value="methyltransferase_(Class_A)"/>
    <property type="match status" value="1"/>
</dbReference>
<dbReference type="EC" id="2.1.1.192" evidence="11"/>
<comment type="function">
    <text evidence="11">Specifically methylates position 2 of adenine 2503 in 23S rRNA and position 2 of adenine 37 in tRNAs.</text>
</comment>
<evidence type="ECO:0000313" key="13">
    <source>
        <dbReference type="EMBL" id="OGH59804.1"/>
    </source>
</evidence>
<dbReference type="EMBL" id="MFPS01000006">
    <property type="protein sequence ID" value="OGH59804.1"/>
    <property type="molecule type" value="Genomic_DNA"/>
</dbReference>
<dbReference type="GO" id="GO:0051539">
    <property type="term" value="F:4 iron, 4 sulfur cluster binding"/>
    <property type="evidence" value="ECO:0007669"/>
    <property type="project" value="UniProtKB-UniRule"/>
</dbReference>
<keyword evidence="8 11" id="KW-0479">Metal-binding</keyword>
<dbReference type="PROSITE" id="PS51918">
    <property type="entry name" value="RADICAL_SAM"/>
    <property type="match status" value="1"/>
</dbReference>
<comment type="similarity">
    <text evidence="11">Belongs to the radical SAM superfamily. RlmN family.</text>
</comment>
<dbReference type="SUPFAM" id="SSF102114">
    <property type="entry name" value="Radical SAM enzymes"/>
    <property type="match status" value="1"/>
</dbReference>
<dbReference type="GO" id="GO:0002935">
    <property type="term" value="F:tRNA (adenine(37)-C2)-methyltransferase activity"/>
    <property type="evidence" value="ECO:0007669"/>
    <property type="project" value="UniProtKB-UniRule"/>
</dbReference>
<feature type="domain" description="Radical SAM core" evidence="12">
    <location>
        <begin position="88"/>
        <end position="322"/>
    </location>
</feature>
<dbReference type="GO" id="GO:0019843">
    <property type="term" value="F:rRNA binding"/>
    <property type="evidence" value="ECO:0007669"/>
    <property type="project" value="UniProtKB-UniRule"/>
</dbReference>
<keyword evidence="5 11" id="KW-0489">Methyltransferase</keyword>
<evidence type="ECO:0000256" key="9">
    <source>
        <dbReference type="ARBA" id="ARBA00023004"/>
    </source>
</evidence>
<keyword evidence="11" id="KW-1015">Disulfide bond</keyword>
<gene>
    <name evidence="11" type="primary">rlmN</name>
    <name evidence="13" type="ORF">A2725_02185</name>
</gene>
<evidence type="ECO:0000256" key="8">
    <source>
        <dbReference type="ARBA" id="ARBA00022723"/>
    </source>
</evidence>
<dbReference type="PIRSF" id="PIRSF006004">
    <property type="entry name" value="CHP00048"/>
    <property type="match status" value="1"/>
</dbReference>
<dbReference type="NCBIfam" id="TIGR00048">
    <property type="entry name" value="rRNA_mod_RlmN"/>
    <property type="match status" value="1"/>
</dbReference>
<feature type="binding site" evidence="11">
    <location>
        <position position="187"/>
    </location>
    <ligand>
        <name>S-adenosyl-L-methionine</name>
        <dbReference type="ChEBI" id="CHEBI:59789"/>
    </ligand>
</feature>
<evidence type="ECO:0000313" key="14">
    <source>
        <dbReference type="Proteomes" id="UP000177067"/>
    </source>
</evidence>
<comment type="miscellaneous">
    <text evidence="11">Reaction proceeds by a ping-pong mechanism involving intermediate methylation of a conserved cysteine residue.</text>
</comment>
<feature type="binding site" evidence="11">
    <location>
        <position position="102"/>
    </location>
    <ligand>
        <name>[4Fe-4S] cluster</name>
        <dbReference type="ChEBI" id="CHEBI:49883"/>
        <note>4Fe-4S-S-AdoMet</note>
    </ligand>
</feature>
<dbReference type="GO" id="GO:0070475">
    <property type="term" value="P:rRNA base methylation"/>
    <property type="evidence" value="ECO:0007669"/>
    <property type="project" value="UniProtKB-UniRule"/>
</dbReference>
<accession>A0A1F6LKG3</accession>
<feature type="binding site" evidence="11">
    <location>
        <position position="109"/>
    </location>
    <ligand>
        <name>[4Fe-4S] cluster</name>
        <dbReference type="ChEBI" id="CHEBI:49883"/>
        <note>4Fe-4S-S-AdoMet</note>
    </ligand>
</feature>
<dbReference type="Pfam" id="PF04055">
    <property type="entry name" value="Radical_SAM"/>
    <property type="match status" value="1"/>
</dbReference>
<dbReference type="PANTHER" id="PTHR30544">
    <property type="entry name" value="23S RRNA METHYLTRANSFERASE"/>
    <property type="match status" value="1"/>
</dbReference>
<dbReference type="GO" id="GO:0030488">
    <property type="term" value="P:tRNA methylation"/>
    <property type="evidence" value="ECO:0007669"/>
    <property type="project" value="UniProtKB-UniRule"/>
</dbReference>
<proteinExistence type="inferred from homology"/>
<keyword evidence="4 11" id="KW-0698">rRNA processing</keyword>
<comment type="catalytic activity">
    <reaction evidence="11">
        <text>adenosine(2503) in 23S rRNA + 2 reduced [2Fe-2S]-[ferredoxin] + 2 S-adenosyl-L-methionine = 2-methyladenosine(2503) in 23S rRNA + 5'-deoxyadenosine + L-methionine + 2 oxidized [2Fe-2S]-[ferredoxin] + S-adenosyl-L-homocysteine</text>
        <dbReference type="Rhea" id="RHEA:42916"/>
        <dbReference type="Rhea" id="RHEA-COMP:10000"/>
        <dbReference type="Rhea" id="RHEA-COMP:10001"/>
        <dbReference type="Rhea" id="RHEA-COMP:10152"/>
        <dbReference type="Rhea" id="RHEA-COMP:10282"/>
        <dbReference type="ChEBI" id="CHEBI:17319"/>
        <dbReference type="ChEBI" id="CHEBI:33737"/>
        <dbReference type="ChEBI" id="CHEBI:33738"/>
        <dbReference type="ChEBI" id="CHEBI:57844"/>
        <dbReference type="ChEBI" id="CHEBI:57856"/>
        <dbReference type="ChEBI" id="CHEBI:59789"/>
        <dbReference type="ChEBI" id="CHEBI:74411"/>
        <dbReference type="ChEBI" id="CHEBI:74497"/>
        <dbReference type="EC" id="2.1.1.192"/>
    </reaction>
</comment>
<evidence type="ECO:0000256" key="4">
    <source>
        <dbReference type="ARBA" id="ARBA00022552"/>
    </source>
</evidence>
<keyword evidence="3 11" id="KW-0963">Cytoplasm</keyword>
<dbReference type="GO" id="GO:0005737">
    <property type="term" value="C:cytoplasm"/>
    <property type="evidence" value="ECO:0007669"/>
    <property type="project" value="UniProtKB-SubCell"/>
</dbReference>
<feature type="binding site" evidence="11">
    <location>
        <position position="106"/>
    </location>
    <ligand>
        <name>[4Fe-4S] cluster</name>
        <dbReference type="ChEBI" id="CHEBI:49883"/>
        <note>4Fe-4S-S-AdoMet</note>
    </ligand>
</feature>
<comment type="caution">
    <text evidence="13">The sequence shown here is derived from an EMBL/GenBank/DDBJ whole genome shotgun (WGS) entry which is preliminary data.</text>
</comment>
<keyword evidence="10 11" id="KW-0411">Iron-sulfur</keyword>
<comment type="cofactor">
    <cofactor evidence="11">
        <name>[4Fe-4S] cluster</name>
        <dbReference type="ChEBI" id="CHEBI:49883"/>
    </cofactor>
    <text evidence="11">Binds 1 [4Fe-4S] cluster. The cluster is coordinated with 3 cysteines and an exchangeable S-adenosyl-L-methionine.</text>
</comment>
<dbReference type="GO" id="GO:0070040">
    <property type="term" value="F:rRNA (adenine(2503)-C2-)-methyltransferase activity"/>
    <property type="evidence" value="ECO:0007669"/>
    <property type="project" value="UniProtKB-UniRule"/>
</dbReference>
<evidence type="ECO:0000256" key="5">
    <source>
        <dbReference type="ARBA" id="ARBA00022603"/>
    </source>
</evidence>
<evidence type="ECO:0000259" key="12">
    <source>
        <dbReference type="PROSITE" id="PS51918"/>
    </source>
</evidence>
<sequence length="337" mass="37849">MNIDKIKLILADEPAYRMKQVWHSIFVDLIDSWDKCTTLPKVLREKLNAEAPLEIACEVFGSQKSRSLKALITLEDGNKIESVLLSHRDGRKTVCVSSQVGCSMGCTFCATGKMGRERNLTVGEIVVQVLFFARYLKSEGKENNRITNIVFMGMGEPFLNYDNVWKAIRIYNDKDGLNIGARHISISTCGLVEGINKFAKEPMQVNLAISLHAPNDELRSSLMPVNRLNPLDELMFAVKNYIAKSGRQVMFEYMLIDGVTDKEIHAKQLIELMDNKLFVVNLIRYNPTGSHKSSSATAIIRFKNLLLRAGIKVTQRQTFGTDIDAACGQLATKNKKK</sequence>
<dbReference type="HAMAP" id="MF_01849">
    <property type="entry name" value="RNA_methyltr_RlmN"/>
    <property type="match status" value="1"/>
</dbReference>
<evidence type="ECO:0000256" key="10">
    <source>
        <dbReference type="ARBA" id="ARBA00023014"/>
    </source>
</evidence>
<feature type="binding site" evidence="11">
    <location>
        <position position="286"/>
    </location>
    <ligand>
        <name>S-adenosyl-L-methionine</name>
        <dbReference type="ChEBI" id="CHEBI:59789"/>
    </ligand>
</feature>
<dbReference type="Proteomes" id="UP000177067">
    <property type="component" value="Unassembled WGS sequence"/>
</dbReference>
<dbReference type="AlphaFoldDB" id="A0A1F6LKG3"/>
<evidence type="ECO:0000256" key="3">
    <source>
        <dbReference type="ARBA" id="ARBA00022490"/>
    </source>
</evidence>
<feature type="active site" description="Proton acceptor" evidence="11">
    <location>
        <position position="81"/>
    </location>
</feature>
<dbReference type="Gene3D" id="1.10.150.530">
    <property type="match status" value="1"/>
</dbReference>
<dbReference type="InterPro" id="IPR058240">
    <property type="entry name" value="rSAM_sf"/>
</dbReference>
<dbReference type="InterPro" id="IPR013785">
    <property type="entry name" value="Aldolase_TIM"/>
</dbReference>
<feature type="active site" description="S-methylcysteine intermediate" evidence="11">
    <location>
        <position position="327"/>
    </location>
</feature>
<dbReference type="GO" id="GO:0046872">
    <property type="term" value="F:metal ion binding"/>
    <property type="evidence" value="ECO:0007669"/>
    <property type="project" value="UniProtKB-KW"/>
</dbReference>
<dbReference type="FunFam" id="3.20.20.70:FF:000014">
    <property type="entry name" value="Probable dual-specificity RNA methyltransferase RlmN"/>
    <property type="match status" value="1"/>
</dbReference>
<evidence type="ECO:0000256" key="7">
    <source>
        <dbReference type="ARBA" id="ARBA00022691"/>
    </source>
</evidence>
<dbReference type="PANTHER" id="PTHR30544:SF5">
    <property type="entry name" value="RADICAL SAM CORE DOMAIN-CONTAINING PROTEIN"/>
    <property type="match status" value="1"/>
</dbReference>
<dbReference type="InterPro" id="IPR007197">
    <property type="entry name" value="rSAM"/>
</dbReference>
<dbReference type="CDD" id="cd01335">
    <property type="entry name" value="Radical_SAM"/>
    <property type="match status" value="1"/>
</dbReference>
<reference evidence="13 14" key="1">
    <citation type="journal article" date="2016" name="Nat. Commun.">
        <title>Thousands of microbial genomes shed light on interconnected biogeochemical processes in an aquifer system.</title>
        <authorList>
            <person name="Anantharaman K."/>
            <person name="Brown C.T."/>
            <person name="Hug L.A."/>
            <person name="Sharon I."/>
            <person name="Castelle C.J."/>
            <person name="Probst A.J."/>
            <person name="Thomas B.C."/>
            <person name="Singh A."/>
            <person name="Wilkins M.J."/>
            <person name="Karaoz U."/>
            <person name="Brodie E.L."/>
            <person name="Williams K.H."/>
            <person name="Hubbard S.S."/>
            <person name="Banfield J.F."/>
        </authorList>
    </citation>
    <scope>NUCLEOTIDE SEQUENCE [LARGE SCALE GENOMIC DNA]</scope>
</reference>
<dbReference type="SFLD" id="SFLDF00275">
    <property type="entry name" value="adenosine_C2_methyltransferase"/>
    <property type="match status" value="1"/>
</dbReference>
<protein>
    <recommendedName>
        <fullName evidence="11">Probable dual-specificity RNA methyltransferase RlmN</fullName>
        <ecNumber evidence="11">2.1.1.192</ecNumber>
    </recommendedName>
    <alternativeName>
        <fullName evidence="11">23S rRNA (adenine(2503)-C(2))-methyltransferase</fullName>
    </alternativeName>
    <alternativeName>
        <fullName evidence="11">23S rRNA m2A2503 methyltransferase</fullName>
    </alternativeName>
    <alternativeName>
        <fullName evidence="11">Ribosomal RNA large subunit methyltransferase N</fullName>
    </alternativeName>
    <alternativeName>
        <fullName evidence="11">tRNA (adenine(37)-C(2))-methyltransferase</fullName>
    </alternativeName>
    <alternativeName>
        <fullName evidence="11">tRNA m2A37 methyltransferase</fullName>
    </alternativeName>
</protein>
<dbReference type="InterPro" id="IPR040072">
    <property type="entry name" value="Methyltransferase_A"/>
</dbReference>
<dbReference type="SFLD" id="SFLDS00029">
    <property type="entry name" value="Radical_SAM"/>
    <property type="match status" value="1"/>
</dbReference>
<keyword evidence="7 11" id="KW-0949">S-adenosyl-L-methionine</keyword>
<keyword evidence="2 11" id="KW-0004">4Fe-4S</keyword>
<dbReference type="InterPro" id="IPR027492">
    <property type="entry name" value="RNA_MTrfase_RlmN"/>
</dbReference>
<evidence type="ECO:0000256" key="2">
    <source>
        <dbReference type="ARBA" id="ARBA00022485"/>
    </source>
</evidence>
<feature type="binding site" evidence="11">
    <location>
        <begin position="155"/>
        <end position="156"/>
    </location>
    <ligand>
        <name>S-adenosyl-L-methionine</name>
        <dbReference type="ChEBI" id="CHEBI:59789"/>
    </ligand>
</feature>
<comment type="catalytic activity">
    <reaction evidence="11">
        <text>adenosine(37) in tRNA + 2 reduced [2Fe-2S]-[ferredoxin] + 2 S-adenosyl-L-methionine = 2-methyladenosine(37) in tRNA + 5'-deoxyadenosine + L-methionine + 2 oxidized [2Fe-2S]-[ferredoxin] + S-adenosyl-L-homocysteine</text>
        <dbReference type="Rhea" id="RHEA:43332"/>
        <dbReference type="Rhea" id="RHEA-COMP:10000"/>
        <dbReference type="Rhea" id="RHEA-COMP:10001"/>
        <dbReference type="Rhea" id="RHEA-COMP:10162"/>
        <dbReference type="Rhea" id="RHEA-COMP:10485"/>
        <dbReference type="ChEBI" id="CHEBI:17319"/>
        <dbReference type="ChEBI" id="CHEBI:33737"/>
        <dbReference type="ChEBI" id="CHEBI:33738"/>
        <dbReference type="ChEBI" id="CHEBI:57844"/>
        <dbReference type="ChEBI" id="CHEBI:57856"/>
        <dbReference type="ChEBI" id="CHEBI:59789"/>
        <dbReference type="ChEBI" id="CHEBI:74411"/>
        <dbReference type="ChEBI" id="CHEBI:74497"/>
        <dbReference type="EC" id="2.1.1.192"/>
    </reaction>
</comment>
<organism evidence="13 14">
    <name type="scientific">Candidatus Magasanikbacteria bacterium RIFCSPHIGHO2_01_FULL_33_34</name>
    <dbReference type="NCBI Taxonomy" id="1798671"/>
    <lineage>
        <taxon>Bacteria</taxon>
        <taxon>Candidatus Magasanikiibacteriota</taxon>
    </lineage>
</organism>
<dbReference type="Gene3D" id="3.20.20.70">
    <property type="entry name" value="Aldolase class I"/>
    <property type="match status" value="1"/>
</dbReference>
<dbReference type="GO" id="GO:0000049">
    <property type="term" value="F:tRNA binding"/>
    <property type="evidence" value="ECO:0007669"/>
    <property type="project" value="UniProtKB-UniRule"/>
</dbReference>
<evidence type="ECO:0000256" key="6">
    <source>
        <dbReference type="ARBA" id="ARBA00022679"/>
    </source>
</evidence>
<name>A0A1F6LKG3_9BACT</name>
<evidence type="ECO:0000256" key="1">
    <source>
        <dbReference type="ARBA" id="ARBA00004496"/>
    </source>
</evidence>